<evidence type="ECO:0000256" key="1">
    <source>
        <dbReference type="SAM" id="MobiDB-lite"/>
    </source>
</evidence>
<dbReference type="VEuPathDB" id="VectorBase:AFAF003291"/>
<reference evidence="2" key="2">
    <citation type="submission" date="2020-05" db="UniProtKB">
        <authorList>
            <consortium name="EnsemblMetazoa"/>
        </authorList>
    </citation>
    <scope>IDENTIFICATION</scope>
    <source>
        <strain evidence="2">FAR1</strain>
    </source>
</reference>
<proteinExistence type="predicted"/>
<dbReference type="EnsemblMetazoa" id="AFAF003291-RA">
    <property type="protein sequence ID" value="AFAF003291-PA"/>
    <property type="gene ID" value="AFAF003291"/>
</dbReference>
<feature type="compositionally biased region" description="Polar residues" evidence="1">
    <location>
        <begin position="13"/>
        <end position="37"/>
    </location>
</feature>
<feature type="region of interest" description="Disordered" evidence="1">
    <location>
        <begin position="1"/>
        <end position="37"/>
    </location>
</feature>
<evidence type="ECO:0000313" key="3">
    <source>
        <dbReference type="Proteomes" id="UP000075886"/>
    </source>
</evidence>
<sequence>MAESSIILKAKENTTTLQNRPPEQDTVTGTSENNAESGANYYHELCFSLAAEDSHNDDDDGEEDPYKELFMNAYRSVPNSDDEDEPANGLLQYYSPDEKPLSLMEDWDLWDYMDEIELQERLRQHPLLFEEITRKRKRPMLEEEEESATAASIDDELSDVMSRAVKCIRTESGPSLTS</sequence>
<dbReference type="AlphaFoldDB" id="A0A182Q566"/>
<name>A0A182Q566_9DIPT</name>
<keyword evidence="3" id="KW-1185">Reference proteome</keyword>
<accession>A0A182Q566</accession>
<feature type="compositionally biased region" description="Acidic residues" evidence="1">
    <location>
        <begin position="142"/>
        <end position="156"/>
    </location>
</feature>
<organism evidence="2 3">
    <name type="scientific">Anopheles farauti</name>
    <dbReference type="NCBI Taxonomy" id="69004"/>
    <lineage>
        <taxon>Eukaryota</taxon>
        <taxon>Metazoa</taxon>
        <taxon>Ecdysozoa</taxon>
        <taxon>Arthropoda</taxon>
        <taxon>Hexapoda</taxon>
        <taxon>Insecta</taxon>
        <taxon>Pterygota</taxon>
        <taxon>Neoptera</taxon>
        <taxon>Endopterygota</taxon>
        <taxon>Diptera</taxon>
        <taxon>Nematocera</taxon>
        <taxon>Culicoidea</taxon>
        <taxon>Culicidae</taxon>
        <taxon>Anophelinae</taxon>
        <taxon>Anopheles</taxon>
    </lineage>
</organism>
<protein>
    <submittedName>
        <fullName evidence="2">Uncharacterized protein</fullName>
    </submittedName>
</protein>
<dbReference type="Proteomes" id="UP000075886">
    <property type="component" value="Unassembled WGS sequence"/>
</dbReference>
<dbReference type="EMBL" id="AXCN02002066">
    <property type="status" value="NOT_ANNOTATED_CDS"/>
    <property type="molecule type" value="Genomic_DNA"/>
</dbReference>
<reference evidence="3" key="1">
    <citation type="submission" date="2014-01" db="EMBL/GenBank/DDBJ databases">
        <title>The Genome Sequence of Anopheles farauti FAR1 (V2).</title>
        <authorList>
            <consortium name="The Broad Institute Genomics Platform"/>
            <person name="Neafsey D.E."/>
            <person name="Besansky N."/>
            <person name="Howell P."/>
            <person name="Walton C."/>
            <person name="Young S.K."/>
            <person name="Zeng Q."/>
            <person name="Gargeya S."/>
            <person name="Fitzgerald M."/>
            <person name="Haas B."/>
            <person name="Abouelleil A."/>
            <person name="Allen A.W."/>
            <person name="Alvarado L."/>
            <person name="Arachchi H.M."/>
            <person name="Berlin A.M."/>
            <person name="Chapman S.B."/>
            <person name="Gainer-Dewar J."/>
            <person name="Goldberg J."/>
            <person name="Griggs A."/>
            <person name="Gujja S."/>
            <person name="Hansen M."/>
            <person name="Howarth C."/>
            <person name="Imamovic A."/>
            <person name="Ireland A."/>
            <person name="Larimer J."/>
            <person name="McCowan C."/>
            <person name="Murphy C."/>
            <person name="Pearson M."/>
            <person name="Poon T.W."/>
            <person name="Priest M."/>
            <person name="Roberts A."/>
            <person name="Saif S."/>
            <person name="Shea T."/>
            <person name="Sisk P."/>
            <person name="Sykes S."/>
            <person name="Wortman J."/>
            <person name="Nusbaum C."/>
            <person name="Birren B."/>
        </authorList>
    </citation>
    <scope>NUCLEOTIDE SEQUENCE [LARGE SCALE GENOMIC DNA]</scope>
    <source>
        <strain evidence="3">FAR1</strain>
    </source>
</reference>
<feature type="region of interest" description="Disordered" evidence="1">
    <location>
        <begin position="136"/>
        <end position="156"/>
    </location>
</feature>
<evidence type="ECO:0000313" key="2">
    <source>
        <dbReference type="EnsemblMetazoa" id="AFAF003291-PA"/>
    </source>
</evidence>